<proteinExistence type="predicted"/>
<accession>A0A4S3TRC3</accession>
<reference evidence="1 2" key="1">
    <citation type="submission" date="2018-10" db="EMBL/GenBank/DDBJ databases">
        <title>Natronolimnobius sp. XQ-INN 246 isolated from Inner Mongolia Autonomous Region of China.</title>
        <authorList>
            <person name="Xue Q."/>
        </authorList>
    </citation>
    <scope>NUCLEOTIDE SEQUENCE [LARGE SCALE GENOMIC DNA]</scope>
    <source>
        <strain evidence="1 2">XQ-INN 246</strain>
    </source>
</reference>
<dbReference type="OrthoDB" id="315488at2157"/>
<dbReference type="EMBL" id="RBZW01000015">
    <property type="protein sequence ID" value="THE65865.1"/>
    <property type="molecule type" value="Genomic_DNA"/>
</dbReference>
<evidence type="ECO:0000313" key="2">
    <source>
        <dbReference type="Proteomes" id="UP000318864"/>
    </source>
</evidence>
<keyword evidence="2" id="KW-1185">Reference proteome</keyword>
<name>A0A4S3TRC3_9EURY</name>
<evidence type="ECO:0000313" key="1">
    <source>
        <dbReference type="EMBL" id="THE65865.1"/>
    </source>
</evidence>
<dbReference type="AlphaFoldDB" id="A0A4S3TRC3"/>
<protein>
    <submittedName>
        <fullName evidence="1">Type II toxin-antitoxin system PemK/MazF family toxin</fullName>
    </submittedName>
</protein>
<comment type="caution">
    <text evidence="1">The sequence shown here is derived from an EMBL/GenBank/DDBJ whole genome shotgun (WGS) entry which is preliminary data.</text>
</comment>
<organism evidence="1 2">
    <name type="scientific">Salinadaptatus halalkaliphilus</name>
    <dbReference type="NCBI Taxonomy" id="2419781"/>
    <lineage>
        <taxon>Archaea</taxon>
        <taxon>Methanobacteriati</taxon>
        <taxon>Methanobacteriota</taxon>
        <taxon>Stenosarchaea group</taxon>
        <taxon>Halobacteria</taxon>
        <taxon>Halobacteriales</taxon>
        <taxon>Natrialbaceae</taxon>
        <taxon>Salinadaptatus</taxon>
    </lineage>
</organism>
<sequence length="129" mass="14293">MTTNHETSLDDGGVTPRPWLIISTDAVPFHPEQYICLTLTTRTWHDESIPLSAEDWVEGGSPEGSSIMPWSISAIQQRFLDTTGDLVARLDSIPDNDVPRDGYQGQLVEDVTAEATRKVIAYFEETLAS</sequence>
<dbReference type="Proteomes" id="UP000318864">
    <property type="component" value="Unassembled WGS sequence"/>
</dbReference>
<dbReference type="SUPFAM" id="SSF50118">
    <property type="entry name" value="Cell growth inhibitor/plasmid maintenance toxic component"/>
    <property type="match status" value="1"/>
</dbReference>
<gene>
    <name evidence="1" type="ORF">D8Y22_05575</name>
</gene>